<keyword evidence="1" id="KW-0067">ATP-binding</keyword>
<keyword evidence="1" id="KW-0547">Nucleotide-binding</keyword>
<proteinExistence type="predicted"/>
<gene>
    <name evidence="1" type="ORF">RV045_06830</name>
</gene>
<sequence length="513" mass="55920">MTAAPTATSAAETSAVPLLDLRGIGKSFPGVRALHEVKFSLQPGEVHALMGENGAGKSTLMKIIAGVYRKDEGEIRVSGQPQDIGSPTAAQQLGIGIVHQELNLMNHLSCAHNIFIGREPRKLGGLLLDEERINQGAQKLFDRLRLRLDPRTRVGELSVARQQMVEIAKALSFESRVLIMDEPTAALNNAEIDDLFTIIRQLRDEGVGIVYISHKMDEIQRIADRVTILRDGQYIDTVPAASTPMERIIALMVGRELAQTTPDIPDTSGQPVLLEARNIRRGRMVQDVSLTLRAGEIVGLAGLMGAGRTELARAIFGADARDGGEILVRGVKQNIRSPQDAVRAGIGYLSEDRKHFGLALGMDVQANTGLADMAQFVRGGFWLDEGKLAKTATDMVQRLRIKTPGIQQNVRLLSGGNQQKVVIAKWLVRDCDILFFDEPTRGIDIGAKAEIYRLLQDLAAQGRAIVVISSELPEVLRLSHRVLVMCEGRLTGEIPGALATQENIMRLATLRAA</sequence>
<dbReference type="Proteomes" id="UP001364695">
    <property type="component" value="Unassembled WGS sequence"/>
</dbReference>
<comment type="caution">
    <text evidence="1">The sequence shown here is derived from an EMBL/GenBank/DDBJ whole genome shotgun (WGS) entry which is preliminary data.</text>
</comment>
<keyword evidence="2" id="KW-1185">Reference proteome</keyword>
<reference evidence="1" key="1">
    <citation type="submission" date="2023-10" db="EMBL/GenBank/DDBJ databases">
        <title>Amphibacter perezi, gen. nov., sp. nov. a novel taxa of the family Comamonadaceae, class Betaproteobacteria isolated from the skin microbiota of Pelophylax perezi from different populations.</title>
        <authorList>
            <person name="Costa S."/>
            <person name="Proenca D.N."/>
            <person name="Lopes I."/>
            <person name="Morais P.V."/>
        </authorList>
    </citation>
    <scope>NUCLEOTIDE SEQUENCE</scope>
    <source>
        <strain evidence="1">SL12-8</strain>
    </source>
</reference>
<organism evidence="1 2">
    <name type="scientific">Amphibiibacter pelophylacis</name>
    <dbReference type="NCBI Taxonomy" id="1799477"/>
    <lineage>
        <taxon>Bacteria</taxon>
        <taxon>Pseudomonadati</taxon>
        <taxon>Pseudomonadota</taxon>
        <taxon>Betaproteobacteria</taxon>
        <taxon>Burkholderiales</taxon>
        <taxon>Sphaerotilaceae</taxon>
        <taxon>Amphibiibacter</taxon>
    </lineage>
</organism>
<name>A0ACC6P1N8_9BURK</name>
<protein>
    <submittedName>
        <fullName evidence="1">Sugar ABC transporter ATP-binding protein</fullName>
    </submittedName>
</protein>
<accession>A0ACC6P1N8</accession>
<evidence type="ECO:0000313" key="1">
    <source>
        <dbReference type="EMBL" id="MEJ7138145.1"/>
    </source>
</evidence>
<dbReference type="EMBL" id="JAWDIE010000008">
    <property type="protein sequence ID" value="MEJ7138145.1"/>
    <property type="molecule type" value="Genomic_DNA"/>
</dbReference>
<evidence type="ECO:0000313" key="2">
    <source>
        <dbReference type="Proteomes" id="UP001364695"/>
    </source>
</evidence>